<gene>
    <name evidence="1" type="ORF">SAMN02745194_01880</name>
</gene>
<dbReference type="EMBL" id="FQZF01000009">
    <property type="protein sequence ID" value="SHJ15682.1"/>
    <property type="molecule type" value="Genomic_DNA"/>
</dbReference>
<accession>A0A1M6H0N6</accession>
<reference evidence="1 2" key="1">
    <citation type="submission" date="2016-11" db="EMBL/GenBank/DDBJ databases">
        <authorList>
            <person name="Jaros S."/>
            <person name="Januszkiewicz K."/>
            <person name="Wedrychowicz H."/>
        </authorList>
    </citation>
    <scope>NUCLEOTIDE SEQUENCE [LARGE SCALE GENOMIC DNA]</scope>
    <source>
        <strain evidence="1 2">DSM 14916</strain>
    </source>
</reference>
<keyword evidence="2" id="KW-1185">Reference proteome</keyword>
<proteinExistence type="predicted"/>
<name>A0A1M6H0N6_9PROT</name>
<organism evidence="1 2">
    <name type="scientific">Muricoccus roseus</name>
    <dbReference type="NCBI Taxonomy" id="198092"/>
    <lineage>
        <taxon>Bacteria</taxon>
        <taxon>Pseudomonadati</taxon>
        <taxon>Pseudomonadota</taxon>
        <taxon>Alphaproteobacteria</taxon>
        <taxon>Acetobacterales</taxon>
        <taxon>Roseomonadaceae</taxon>
        <taxon>Muricoccus</taxon>
    </lineage>
</organism>
<evidence type="ECO:0000313" key="1">
    <source>
        <dbReference type="EMBL" id="SHJ15682.1"/>
    </source>
</evidence>
<dbReference type="STRING" id="198092.SAMN02745194_01880"/>
<dbReference type="AlphaFoldDB" id="A0A1M6H0N6"/>
<sequence length="43" mass="4778">MAQAPVRTTESMMAELVHHVAEMVKAQAETNRLLQELLKVSGK</sequence>
<protein>
    <submittedName>
        <fullName evidence="1">Uncharacterized protein</fullName>
    </submittedName>
</protein>
<dbReference type="RefSeq" id="WP_277614026.1">
    <property type="nucleotide sequence ID" value="NZ_FQZF01000009.1"/>
</dbReference>
<dbReference type="Proteomes" id="UP000184387">
    <property type="component" value="Unassembled WGS sequence"/>
</dbReference>
<evidence type="ECO:0000313" key="2">
    <source>
        <dbReference type="Proteomes" id="UP000184387"/>
    </source>
</evidence>